<dbReference type="GO" id="GO:0006777">
    <property type="term" value="P:Mo-molybdopterin cofactor biosynthetic process"/>
    <property type="evidence" value="ECO:0007669"/>
    <property type="project" value="UniProtKB-KW"/>
</dbReference>
<keyword evidence="2" id="KW-0501">Molybdenum cofactor biosynthesis</keyword>
<dbReference type="Gene3D" id="3.40.140.10">
    <property type="entry name" value="Cytidine Deaminase, domain 2"/>
    <property type="match status" value="1"/>
</dbReference>
<dbReference type="RefSeq" id="WP_012940070.1">
    <property type="nucleotide sequence ID" value="NC_013741.1"/>
</dbReference>
<protein>
    <submittedName>
        <fullName evidence="3">Uncharacterized protein required for formate dehydrogenase activity-like protein</fullName>
    </submittedName>
</protein>
<accession>D2RHF9</accession>
<dbReference type="AlphaFoldDB" id="D2RHF9"/>
<name>D2RHF9_ARCPA</name>
<dbReference type="HOGENOM" id="CLU_056887_4_2_2"/>
<dbReference type="STRING" id="572546.Arcpr_0670"/>
<dbReference type="InterPro" id="IPR003786">
    <property type="entry name" value="FdhD"/>
</dbReference>
<organism evidence="3 4">
    <name type="scientific">Archaeoglobus profundus (strain DSM 5631 / JCM 9629 / NBRC 100127 / Av18)</name>
    <dbReference type="NCBI Taxonomy" id="572546"/>
    <lineage>
        <taxon>Archaea</taxon>
        <taxon>Methanobacteriati</taxon>
        <taxon>Methanobacteriota</taxon>
        <taxon>Archaeoglobi</taxon>
        <taxon>Archaeoglobales</taxon>
        <taxon>Archaeoglobaceae</taxon>
        <taxon>Archaeoglobus</taxon>
    </lineage>
</organism>
<reference evidence="3 4" key="1">
    <citation type="journal article" date="2010" name="Stand. Genomic Sci.">
        <title>Complete genome sequence of Archaeoglobus profundus type strain (AV18).</title>
        <authorList>
            <person name="von Jan M."/>
            <person name="Lapidus A."/>
            <person name="Del Rio T.G."/>
            <person name="Copeland A."/>
            <person name="Tice H."/>
            <person name="Cheng J.F."/>
            <person name="Lucas S."/>
            <person name="Chen F."/>
            <person name="Nolan M."/>
            <person name="Goodwin L."/>
            <person name="Han C."/>
            <person name="Pitluck S."/>
            <person name="Liolios K."/>
            <person name="Ivanova N."/>
            <person name="Mavromatis K."/>
            <person name="Ovchinnikova G."/>
            <person name="Chertkov O."/>
            <person name="Pati A."/>
            <person name="Chen A."/>
            <person name="Palaniappan K."/>
            <person name="Land M."/>
            <person name="Hauser L."/>
            <person name="Chang Y.J."/>
            <person name="Jeffries C.D."/>
            <person name="Saunders E."/>
            <person name="Brettin T."/>
            <person name="Detter J.C."/>
            <person name="Chain P."/>
            <person name="Eichinger K."/>
            <person name="Huber H."/>
            <person name="Spring S."/>
            <person name="Rohde M."/>
            <person name="Goker M."/>
            <person name="Wirth R."/>
            <person name="Woyke T."/>
            <person name="Bristow J."/>
            <person name="Eisen J.A."/>
            <person name="Markowitz V."/>
            <person name="Hugenholtz P."/>
            <person name="Kyrpides N.C."/>
            <person name="Klenk H.P."/>
        </authorList>
    </citation>
    <scope>NUCLEOTIDE SEQUENCE [LARGE SCALE GENOMIC DNA]</scope>
    <source>
        <strain evidence="4">DSM 5631 / JCM 9629 / NBRC 100127 / Av18</strain>
    </source>
</reference>
<dbReference type="PaxDb" id="572546-Arcpr_0670"/>
<dbReference type="Pfam" id="PF02634">
    <property type="entry name" value="FdhD-NarQ"/>
    <property type="match status" value="1"/>
</dbReference>
<gene>
    <name evidence="3" type="ordered locus">Arcpr_0670</name>
</gene>
<evidence type="ECO:0000313" key="3">
    <source>
        <dbReference type="EMBL" id="ADB57734.1"/>
    </source>
</evidence>
<proteinExistence type="predicted"/>
<dbReference type="Proteomes" id="UP000001901">
    <property type="component" value="Chromosome"/>
</dbReference>
<dbReference type="SUPFAM" id="SSF53927">
    <property type="entry name" value="Cytidine deaminase-like"/>
    <property type="match status" value="1"/>
</dbReference>
<dbReference type="EMBL" id="CP001857">
    <property type="protein sequence ID" value="ADB57734.1"/>
    <property type="molecule type" value="Genomic_DNA"/>
</dbReference>
<dbReference type="PANTHER" id="PTHR30592:SF1">
    <property type="entry name" value="SULFUR CARRIER PROTEIN FDHD"/>
    <property type="match status" value="1"/>
</dbReference>
<dbReference type="KEGG" id="apo:Arcpr_0670"/>
<dbReference type="OrthoDB" id="57189at2157"/>
<dbReference type="GO" id="GO:0016783">
    <property type="term" value="F:sulfurtransferase activity"/>
    <property type="evidence" value="ECO:0007669"/>
    <property type="project" value="InterPro"/>
</dbReference>
<dbReference type="InterPro" id="IPR016193">
    <property type="entry name" value="Cytidine_deaminase-like"/>
</dbReference>
<keyword evidence="4" id="KW-1185">Reference proteome</keyword>
<dbReference type="GeneID" id="8739330"/>
<sequence length="193" mass="21462">MIAKEELFVIRLGNRSYNIKCSPTELEDLAKGLAFVEGLENDFEIEKIRIDDFLKLEKVVCNERWSLNEIESSLKLIDLNDPTKAHHTAVIVSKSGMVARAVDVSRHNAILKVIGKCSNIDFSRVFLLVSSRITFDVALSCYKAKIPILVTKKAVTDLAVELCKKAGITLVSFSSKIIVGDAVECSYLGWRKG</sequence>
<evidence type="ECO:0000256" key="1">
    <source>
        <dbReference type="ARBA" id="ARBA00022490"/>
    </source>
</evidence>
<dbReference type="PANTHER" id="PTHR30592">
    <property type="entry name" value="FORMATE DEHYDROGENASE"/>
    <property type="match status" value="1"/>
</dbReference>
<evidence type="ECO:0000256" key="2">
    <source>
        <dbReference type="ARBA" id="ARBA00023150"/>
    </source>
</evidence>
<evidence type="ECO:0000313" key="4">
    <source>
        <dbReference type="Proteomes" id="UP000001901"/>
    </source>
</evidence>
<dbReference type="eggNOG" id="arCOG04358">
    <property type="taxonomic scope" value="Archaea"/>
</dbReference>
<keyword evidence="1" id="KW-0963">Cytoplasm</keyword>